<dbReference type="RefSeq" id="WP_406697691.1">
    <property type="nucleotide sequence ID" value="NZ_CP155447.1"/>
</dbReference>
<dbReference type="Gene3D" id="3.30.70.1290">
    <property type="entry name" value="Transposase IS200-like"/>
    <property type="match status" value="1"/>
</dbReference>
<reference evidence="1" key="1">
    <citation type="submission" date="2024-05" db="EMBL/GenBank/DDBJ databases">
        <title>Planctomycetes of the genus Singulisphaera possess chitinolytic capabilities.</title>
        <authorList>
            <person name="Ivanova A."/>
        </authorList>
    </citation>
    <scope>NUCLEOTIDE SEQUENCE</scope>
    <source>
        <strain evidence="1">Ch08T</strain>
    </source>
</reference>
<sequence length="97" mass="11047">MPVDSLGYWLMPNHFHLLVRPHGDGDLGRWMQWLLTTHARTHARTPFSSPLRHHGPRLAGAIQAFPVQDDGHLVTVLRYVKRNALGAELVAHAEDWK</sequence>
<dbReference type="SUPFAM" id="SSF143422">
    <property type="entry name" value="Transposase IS200-like"/>
    <property type="match status" value="1"/>
</dbReference>
<dbReference type="GO" id="GO:0004803">
    <property type="term" value="F:transposase activity"/>
    <property type="evidence" value="ECO:0007669"/>
    <property type="project" value="InterPro"/>
</dbReference>
<dbReference type="PANTHER" id="PTHR34322:SF2">
    <property type="entry name" value="TRANSPOSASE IS200-LIKE DOMAIN-CONTAINING PROTEIN"/>
    <property type="match status" value="1"/>
</dbReference>
<dbReference type="GO" id="GO:0003677">
    <property type="term" value="F:DNA binding"/>
    <property type="evidence" value="ECO:0007669"/>
    <property type="project" value="InterPro"/>
</dbReference>
<organism evidence="1">
    <name type="scientific">Singulisphaera sp. Ch08</name>
    <dbReference type="NCBI Taxonomy" id="3120278"/>
    <lineage>
        <taxon>Bacteria</taxon>
        <taxon>Pseudomonadati</taxon>
        <taxon>Planctomycetota</taxon>
        <taxon>Planctomycetia</taxon>
        <taxon>Isosphaerales</taxon>
        <taxon>Isosphaeraceae</taxon>
        <taxon>Singulisphaera</taxon>
    </lineage>
</organism>
<dbReference type="GO" id="GO:0006313">
    <property type="term" value="P:DNA transposition"/>
    <property type="evidence" value="ECO:0007669"/>
    <property type="project" value="InterPro"/>
</dbReference>
<name>A0AAU7CHZ7_9BACT</name>
<dbReference type="InterPro" id="IPR036515">
    <property type="entry name" value="Transposase_17_sf"/>
</dbReference>
<dbReference type="PANTHER" id="PTHR34322">
    <property type="entry name" value="TRANSPOSASE, Y1_TNP DOMAIN-CONTAINING"/>
    <property type="match status" value="1"/>
</dbReference>
<dbReference type="EMBL" id="CP155447">
    <property type="protein sequence ID" value="XBH04889.1"/>
    <property type="molecule type" value="Genomic_DNA"/>
</dbReference>
<evidence type="ECO:0008006" key="2">
    <source>
        <dbReference type="Google" id="ProtNLM"/>
    </source>
</evidence>
<dbReference type="AlphaFoldDB" id="A0AAU7CHZ7"/>
<gene>
    <name evidence="1" type="ORF">V5E97_02395</name>
</gene>
<evidence type="ECO:0000313" key="1">
    <source>
        <dbReference type="EMBL" id="XBH04889.1"/>
    </source>
</evidence>
<proteinExistence type="predicted"/>
<accession>A0AAU7CHZ7</accession>
<protein>
    <recommendedName>
        <fullName evidence="2">Transposase IS200-like domain-containing protein</fullName>
    </recommendedName>
</protein>